<evidence type="ECO:0000256" key="2">
    <source>
        <dbReference type="SAM" id="Phobius"/>
    </source>
</evidence>
<evidence type="ECO:0000256" key="1">
    <source>
        <dbReference type="SAM" id="MobiDB-lite"/>
    </source>
</evidence>
<reference evidence="3 4" key="1">
    <citation type="submission" date="2018-06" db="EMBL/GenBank/DDBJ databases">
        <authorList>
            <consortium name="Pathogen Informatics"/>
            <person name="Doyle S."/>
        </authorList>
    </citation>
    <scope>NUCLEOTIDE SEQUENCE [LARGE SCALE GENOMIC DNA]</scope>
    <source>
        <strain evidence="3 4">NCTC7915</strain>
    </source>
</reference>
<protein>
    <submittedName>
        <fullName evidence="3">Uncharacterized protein</fullName>
    </submittedName>
</protein>
<dbReference type="EMBL" id="UFYA01000001">
    <property type="protein sequence ID" value="STD12937.1"/>
    <property type="molecule type" value="Genomic_DNA"/>
</dbReference>
<keyword evidence="2" id="KW-0812">Transmembrane</keyword>
<feature type="transmembrane region" description="Helical" evidence="2">
    <location>
        <begin position="60"/>
        <end position="81"/>
    </location>
</feature>
<dbReference type="AlphaFoldDB" id="A0AA46H122"/>
<proteinExistence type="predicted"/>
<gene>
    <name evidence="3" type="ORF">NCTC7915_01870</name>
</gene>
<dbReference type="Proteomes" id="UP000254118">
    <property type="component" value="Unassembled WGS sequence"/>
</dbReference>
<comment type="caution">
    <text evidence="3">The sequence shown here is derived from an EMBL/GenBank/DDBJ whole genome shotgun (WGS) entry which is preliminary data.</text>
</comment>
<sequence length="96" mass="10508">MKRKTALRSGGSPVVSGRIGAGSNTLNSAPAKDNTIGMRTPRRRMDVRPFLATRVLIQEGWLRCGVLVIRWLVGVVGRWWWVMMGASGSGRVSRAS</sequence>
<keyword evidence="2" id="KW-1133">Transmembrane helix</keyword>
<evidence type="ECO:0000313" key="3">
    <source>
        <dbReference type="EMBL" id="STD12937.1"/>
    </source>
</evidence>
<name>A0AA46H122_9MICO</name>
<feature type="region of interest" description="Disordered" evidence="1">
    <location>
        <begin position="1"/>
        <end position="39"/>
    </location>
</feature>
<organism evidence="3 4">
    <name type="scientific">Dermatophilus congolensis</name>
    <dbReference type="NCBI Taxonomy" id="1863"/>
    <lineage>
        <taxon>Bacteria</taxon>
        <taxon>Bacillati</taxon>
        <taxon>Actinomycetota</taxon>
        <taxon>Actinomycetes</taxon>
        <taxon>Micrococcales</taxon>
        <taxon>Dermatophilaceae</taxon>
        <taxon>Dermatophilus</taxon>
    </lineage>
</organism>
<accession>A0AA46H122</accession>
<evidence type="ECO:0000313" key="4">
    <source>
        <dbReference type="Proteomes" id="UP000254118"/>
    </source>
</evidence>
<keyword evidence="2" id="KW-0472">Membrane</keyword>